<dbReference type="OrthoDB" id="9815592at2"/>
<gene>
    <name evidence="1" type="primary">maa</name>
    <name evidence="1" type="ORF">OCH7691_02382</name>
</gene>
<dbReference type="Pfam" id="PF00132">
    <property type="entry name" value="Hexapep"/>
    <property type="match status" value="1"/>
</dbReference>
<dbReference type="Gene3D" id="2.160.10.10">
    <property type="entry name" value="Hexapeptide repeat proteins"/>
    <property type="match status" value="1"/>
</dbReference>
<keyword evidence="1" id="KW-0012">Acyltransferase</keyword>
<reference evidence="1 2" key="1">
    <citation type="submission" date="2017-03" db="EMBL/GenBank/DDBJ databases">
        <authorList>
            <person name="Afonso C.L."/>
            <person name="Miller P.J."/>
            <person name="Scott M.A."/>
            <person name="Spackman E."/>
            <person name="Goraichik I."/>
            <person name="Dimitrov K.M."/>
            <person name="Suarez D.L."/>
            <person name="Swayne D.E."/>
        </authorList>
    </citation>
    <scope>NUCLEOTIDE SEQUENCE [LARGE SCALE GENOMIC DNA]</scope>
    <source>
        <strain evidence="1 2">CECT 7691</strain>
    </source>
</reference>
<dbReference type="InterPro" id="IPR011004">
    <property type="entry name" value="Trimer_LpxA-like_sf"/>
</dbReference>
<evidence type="ECO:0000313" key="2">
    <source>
        <dbReference type="Proteomes" id="UP000193200"/>
    </source>
</evidence>
<proteinExistence type="predicted"/>
<dbReference type="PANTHER" id="PTHR23416:SF78">
    <property type="entry name" value="LIPOPOLYSACCHARIDE BIOSYNTHESIS O-ACETYL TRANSFERASE WBBJ-RELATED"/>
    <property type="match status" value="1"/>
</dbReference>
<dbReference type="FunCoup" id="A0A1Y5T9T0">
    <property type="interactions" value="41"/>
</dbReference>
<dbReference type="InterPro" id="IPR051159">
    <property type="entry name" value="Hexapeptide_acetyltransf"/>
</dbReference>
<keyword evidence="2" id="KW-1185">Reference proteome</keyword>
<evidence type="ECO:0000313" key="1">
    <source>
        <dbReference type="EMBL" id="SLN55589.1"/>
    </source>
</evidence>
<name>A0A1Y5T9T0_9PROT</name>
<dbReference type="RefSeq" id="WP_085883744.1">
    <property type="nucleotide sequence ID" value="NZ_FWFR01000002.1"/>
</dbReference>
<keyword evidence="1" id="KW-0808">Transferase</keyword>
<dbReference type="SUPFAM" id="SSF51161">
    <property type="entry name" value="Trimeric LpxA-like enzymes"/>
    <property type="match status" value="1"/>
</dbReference>
<accession>A0A1Y5T9T0</accession>
<dbReference type="InParanoid" id="A0A1Y5T9T0"/>
<dbReference type="EMBL" id="FWFR01000002">
    <property type="protein sequence ID" value="SLN55589.1"/>
    <property type="molecule type" value="Genomic_DNA"/>
</dbReference>
<dbReference type="PANTHER" id="PTHR23416">
    <property type="entry name" value="SIALIC ACID SYNTHASE-RELATED"/>
    <property type="match status" value="1"/>
</dbReference>
<dbReference type="CDD" id="cd04647">
    <property type="entry name" value="LbH_MAT_like"/>
    <property type="match status" value="1"/>
</dbReference>
<organism evidence="1 2">
    <name type="scientific">Oceanibacterium hippocampi</name>
    <dbReference type="NCBI Taxonomy" id="745714"/>
    <lineage>
        <taxon>Bacteria</taxon>
        <taxon>Pseudomonadati</taxon>
        <taxon>Pseudomonadota</taxon>
        <taxon>Alphaproteobacteria</taxon>
        <taxon>Sneathiellales</taxon>
        <taxon>Sneathiellaceae</taxon>
        <taxon>Oceanibacterium</taxon>
    </lineage>
</organism>
<dbReference type="GO" id="GO:0008925">
    <property type="term" value="F:maltose O-acetyltransferase activity"/>
    <property type="evidence" value="ECO:0007669"/>
    <property type="project" value="UniProtKB-EC"/>
</dbReference>
<dbReference type="EC" id="2.3.1.79" evidence="1"/>
<protein>
    <submittedName>
        <fullName evidence="1">Maltose O-acetyltransferase</fullName>
        <ecNumber evidence="1">2.3.1.79</ecNumber>
    </submittedName>
</protein>
<dbReference type="InterPro" id="IPR001451">
    <property type="entry name" value="Hexapep"/>
</dbReference>
<sequence length="176" mass="18718">MKIGRVVALFLMPRALITALYLVRSKCFVSPRAEVDFGDTIRIGKGSRVSGFTQVKASDTGRITIGNDTSIAVGCCIAAGAVGITIGDDCLISPGVVILSGNYKYDRLDMPIRKQGYTSKGVTIGNNVWLGSNVVVLDGSVIEDGVIVTPNSVVSSHLKRNTVCEGSPAKVIFRRR</sequence>
<dbReference type="AlphaFoldDB" id="A0A1Y5T9T0"/>
<dbReference type="Proteomes" id="UP000193200">
    <property type="component" value="Unassembled WGS sequence"/>
</dbReference>